<name>A0AAD4RD14_9BILA</name>
<comment type="caution">
    <text evidence="10">The sequence shown here is derived from an EMBL/GenBank/DDBJ whole genome shotgun (WGS) entry which is preliminary data.</text>
</comment>
<dbReference type="GO" id="GO:0000981">
    <property type="term" value="F:DNA-binding transcription factor activity, RNA polymerase II-specific"/>
    <property type="evidence" value="ECO:0007669"/>
    <property type="project" value="TreeGrafter"/>
</dbReference>
<dbReference type="InterPro" id="IPR043565">
    <property type="entry name" value="PAX_fam"/>
</dbReference>
<comment type="subcellular location">
    <subcellularLocation>
        <location evidence="1">Nucleus</location>
    </subcellularLocation>
</comment>
<keyword evidence="7" id="KW-0539">Nucleus</keyword>
<dbReference type="GO" id="GO:0000978">
    <property type="term" value="F:RNA polymerase II cis-regulatory region sequence-specific DNA binding"/>
    <property type="evidence" value="ECO:0007669"/>
    <property type="project" value="TreeGrafter"/>
</dbReference>
<reference evidence="10" key="1">
    <citation type="submission" date="2022-01" db="EMBL/GenBank/DDBJ databases">
        <title>Genome Sequence Resource for Two Populations of Ditylenchus destructor, the Migratory Endoparasitic Phytonematode.</title>
        <authorList>
            <person name="Zhang H."/>
            <person name="Lin R."/>
            <person name="Xie B."/>
        </authorList>
    </citation>
    <scope>NUCLEOTIDE SEQUENCE</scope>
    <source>
        <strain evidence="10">BazhouSP</strain>
    </source>
</reference>
<dbReference type="PROSITE" id="PS51057">
    <property type="entry name" value="PAIRED_2"/>
    <property type="match status" value="1"/>
</dbReference>
<keyword evidence="3" id="KW-0563">Paired box</keyword>
<dbReference type="GO" id="GO:0005634">
    <property type="term" value="C:nucleus"/>
    <property type="evidence" value="ECO:0007669"/>
    <property type="project" value="UniProtKB-SubCell"/>
</dbReference>
<evidence type="ECO:0000256" key="2">
    <source>
        <dbReference type="ARBA" id="ARBA00022473"/>
    </source>
</evidence>
<evidence type="ECO:0000256" key="1">
    <source>
        <dbReference type="ARBA" id="ARBA00004123"/>
    </source>
</evidence>
<proteinExistence type="predicted"/>
<keyword evidence="4" id="KW-0805">Transcription regulation</keyword>
<evidence type="ECO:0000256" key="4">
    <source>
        <dbReference type="ARBA" id="ARBA00023015"/>
    </source>
</evidence>
<evidence type="ECO:0000259" key="9">
    <source>
        <dbReference type="PROSITE" id="PS51057"/>
    </source>
</evidence>
<evidence type="ECO:0000256" key="3">
    <source>
        <dbReference type="ARBA" id="ARBA00022724"/>
    </source>
</evidence>
<keyword evidence="11" id="KW-1185">Reference proteome</keyword>
<dbReference type="EMBL" id="JAKKPZ010000001">
    <property type="protein sequence ID" value="KAI1727940.1"/>
    <property type="molecule type" value="Genomic_DNA"/>
</dbReference>
<dbReference type="Proteomes" id="UP001201812">
    <property type="component" value="Unassembled WGS sequence"/>
</dbReference>
<dbReference type="InterPro" id="IPR009057">
    <property type="entry name" value="Homeodomain-like_sf"/>
</dbReference>
<dbReference type="AlphaFoldDB" id="A0AAD4RD14"/>
<sequence>MDVSQKYCQSKIGGSKPKKSLPEVVTAILIYKTYRPSMYSWEIRERLLADTICNKGNVPSVSSINRILRAKLLNRNPKGRKSSVASEDDIFYDDSNPQNAGVIEEIIDD</sequence>
<evidence type="ECO:0000256" key="7">
    <source>
        <dbReference type="ARBA" id="ARBA00023242"/>
    </source>
</evidence>
<evidence type="ECO:0000256" key="6">
    <source>
        <dbReference type="ARBA" id="ARBA00023163"/>
    </source>
</evidence>
<feature type="region of interest" description="Disordered" evidence="8">
    <location>
        <begin position="78"/>
        <end position="97"/>
    </location>
</feature>
<accession>A0AAD4RD14</accession>
<dbReference type="FunFam" id="1.10.10.10:FF:000003">
    <property type="entry name" value="Paired box protein Pax-6"/>
    <property type="match status" value="1"/>
</dbReference>
<keyword evidence="5" id="KW-0238">DNA-binding</keyword>
<dbReference type="InterPro" id="IPR001523">
    <property type="entry name" value="Paired_dom"/>
</dbReference>
<gene>
    <name evidence="10" type="ORF">DdX_00083</name>
</gene>
<protein>
    <submittedName>
        <fullName evidence="10">Paired box domain-containing protein</fullName>
    </submittedName>
</protein>
<organism evidence="10 11">
    <name type="scientific">Ditylenchus destructor</name>
    <dbReference type="NCBI Taxonomy" id="166010"/>
    <lineage>
        <taxon>Eukaryota</taxon>
        <taxon>Metazoa</taxon>
        <taxon>Ecdysozoa</taxon>
        <taxon>Nematoda</taxon>
        <taxon>Chromadorea</taxon>
        <taxon>Rhabditida</taxon>
        <taxon>Tylenchina</taxon>
        <taxon>Tylenchomorpha</taxon>
        <taxon>Sphaerularioidea</taxon>
        <taxon>Anguinidae</taxon>
        <taxon>Anguininae</taxon>
        <taxon>Ditylenchus</taxon>
    </lineage>
</organism>
<dbReference type="InterPro" id="IPR036388">
    <property type="entry name" value="WH-like_DNA-bd_sf"/>
</dbReference>
<dbReference type="Pfam" id="PF00292">
    <property type="entry name" value="PAX"/>
    <property type="match status" value="1"/>
</dbReference>
<dbReference type="SUPFAM" id="SSF46689">
    <property type="entry name" value="Homeodomain-like"/>
    <property type="match status" value="1"/>
</dbReference>
<feature type="domain" description="Paired" evidence="9">
    <location>
        <begin position="1"/>
        <end position="71"/>
    </location>
</feature>
<keyword evidence="2" id="KW-0217">Developmental protein</keyword>
<dbReference type="Gene3D" id="1.10.10.10">
    <property type="entry name" value="Winged helix-like DNA-binding domain superfamily/Winged helix DNA-binding domain"/>
    <property type="match status" value="1"/>
</dbReference>
<dbReference type="SMART" id="SM00351">
    <property type="entry name" value="PAX"/>
    <property type="match status" value="1"/>
</dbReference>
<evidence type="ECO:0000313" key="10">
    <source>
        <dbReference type="EMBL" id="KAI1727940.1"/>
    </source>
</evidence>
<keyword evidence="6" id="KW-0804">Transcription</keyword>
<dbReference type="PANTHER" id="PTHR45636">
    <property type="entry name" value="PAIRED BOX PROTEIN PAX-6-RELATED-RELATED"/>
    <property type="match status" value="1"/>
</dbReference>
<evidence type="ECO:0000256" key="5">
    <source>
        <dbReference type="ARBA" id="ARBA00023125"/>
    </source>
</evidence>
<evidence type="ECO:0000256" key="8">
    <source>
        <dbReference type="SAM" id="MobiDB-lite"/>
    </source>
</evidence>
<dbReference type="PANTHER" id="PTHR45636:SF41">
    <property type="entry name" value="PAIRED BOX PROTEIN PAX-6-RELATED"/>
    <property type="match status" value="1"/>
</dbReference>
<evidence type="ECO:0000313" key="11">
    <source>
        <dbReference type="Proteomes" id="UP001201812"/>
    </source>
</evidence>